<feature type="compositionally biased region" description="Polar residues" evidence="2">
    <location>
        <begin position="1068"/>
        <end position="1078"/>
    </location>
</feature>
<protein>
    <submittedName>
        <fullName evidence="6">Uncharacterized protein</fullName>
    </submittedName>
</protein>
<feature type="compositionally biased region" description="Polar residues" evidence="2">
    <location>
        <begin position="748"/>
        <end position="757"/>
    </location>
</feature>
<feature type="region of interest" description="Disordered" evidence="2">
    <location>
        <begin position="731"/>
        <end position="831"/>
    </location>
</feature>
<dbReference type="PANTHER" id="PTHR11216">
    <property type="entry name" value="EH DOMAIN"/>
    <property type="match status" value="1"/>
</dbReference>
<evidence type="ECO:0000256" key="1">
    <source>
        <dbReference type="SAM" id="Coils"/>
    </source>
</evidence>
<keyword evidence="1" id="KW-0175">Coiled coil</keyword>
<dbReference type="InterPro" id="IPR000261">
    <property type="entry name" value="EH_dom"/>
</dbReference>
<dbReference type="PROSITE" id="PS50030">
    <property type="entry name" value="UBA"/>
    <property type="match status" value="1"/>
</dbReference>
<feature type="compositionally biased region" description="Polar residues" evidence="2">
    <location>
        <begin position="778"/>
        <end position="792"/>
    </location>
</feature>
<dbReference type="CDD" id="cd00052">
    <property type="entry name" value="EH"/>
    <property type="match status" value="3"/>
</dbReference>
<gene>
    <name evidence="6" type="ORF">PtA15_16A92</name>
</gene>
<feature type="coiled-coil region" evidence="1">
    <location>
        <begin position="636"/>
        <end position="691"/>
    </location>
</feature>
<dbReference type="PROSITE" id="PS50031">
    <property type="entry name" value="EH"/>
    <property type="match status" value="3"/>
</dbReference>
<feature type="compositionally biased region" description="Low complexity" evidence="2">
    <location>
        <begin position="963"/>
        <end position="975"/>
    </location>
</feature>
<evidence type="ECO:0000313" key="7">
    <source>
        <dbReference type="Proteomes" id="UP001164743"/>
    </source>
</evidence>
<evidence type="ECO:0000313" key="6">
    <source>
        <dbReference type="EMBL" id="WAQ92186.1"/>
    </source>
</evidence>
<dbReference type="SMART" id="SM00027">
    <property type="entry name" value="EH"/>
    <property type="match status" value="3"/>
</dbReference>
<feature type="domain" description="UBA" evidence="3">
    <location>
        <begin position="1200"/>
        <end position="1240"/>
    </location>
</feature>
<dbReference type="Pfam" id="PF00627">
    <property type="entry name" value="UBA"/>
    <property type="match status" value="1"/>
</dbReference>
<proteinExistence type="predicted"/>
<feature type="domain" description="EF-hand" evidence="5">
    <location>
        <begin position="103"/>
        <end position="138"/>
    </location>
</feature>
<dbReference type="Proteomes" id="UP001164743">
    <property type="component" value="Chromosome 16A"/>
</dbReference>
<feature type="compositionally biased region" description="Low complexity" evidence="2">
    <location>
        <begin position="311"/>
        <end position="322"/>
    </location>
</feature>
<feature type="region of interest" description="Disordered" evidence="2">
    <location>
        <begin position="299"/>
        <end position="341"/>
    </location>
</feature>
<dbReference type="SUPFAM" id="SSF46934">
    <property type="entry name" value="UBA-like"/>
    <property type="match status" value="1"/>
</dbReference>
<dbReference type="InterPro" id="IPR002048">
    <property type="entry name" value="EF_hand_dom"/>
</dbReference>
<feature type="region of interest" description="Disordered" evidence="2">
    <location>
        <begin position="865"/>
        <end position="1007"/>
    </location>
</feature>
<feature type="compositionally biased region" description="Basic and acidic residues" evidence="2">
    <location>
        <begin position="873"/>
        <end position="885"/>
    </location>
</feature>
<evidence type="ECO:0000259" key="4">
    <source>
        <dbReference type="PROSITE" id="PS50031"/>
    </source>
</evidence>
<feature type="domain" description="EH" evidence="4">
    <location>
        <begin position="70"/>
        <end position="155"/>
    </location>
</feature>
<reference evidence="6" key="1">
    <citation type="submission" date="2022-10" db="EMBL/GenBank/DDBJ databases">
        <title>Puccinia triticina Genome sequencing and assembly.</title>
        <authorList>
            <person name="Li C."/>
        </authorList>
    </citation>
    <scope>NUCLEOTIDE SEQUENCE</scope>
    <source>
        <strain evidence="6">Pt15</strain>
    </source>
</reference>
<dbReference type="RefSeq" id="XP_053027741.1">
    <property type="nucleotide sequence ID" value="XM_053164172.1"/>
</dbReference>
<dbReference type="EMBL" id="CP110436">
    <property type="protein sequence ID" value="WAQ92186.1"/>
    <property type="molecule type" value="Genomic_DNA"/>
</dbReference>
<dbReference type="SMART" id="SM00165">
    <property type="entry name" value="UBA"/>
    <property type="match status" value="1"/>
</dbReference>
<feature type="compositionally biased region" description="Polar residues" evidence="2">
    <location>
        <begin position="813"/>
        <end position="823"/>
    </location>
</feature>
<dbReference type="InterPro" id="IPR011992">
    <property type="entry name" value="EF-hand-dom_pair"/>
</dbReference>
<dbReference type="PANTHER" id="PTHR11216:SF170">
    <property type="entry name" value="DYNAMIN ASSOCIATED PROTEIN 160, ISOFORM D"/>
    <property type="match status" value="1"/>
</dbReference>
<evidence type="ECO:0000256" key="2">
    <source>
        <dbReference type="SAM" id="MobiDB-lite"/>
    </source>
</evidence>
<dbReference type="PROSITE" id="PS50222">
    <property type="entry name" value="EF_HAND_2"/>
    <property type="match status" value="2"/>
</dbReference>
<dbReference type="Gene3D" id="1.10.238.10">
    <property type="entry name" value="EF-hand"/>
    <property type="match status" value="3"/>
</dbReference>
<feature type="domain" description="EH" evidence="4">
    <location>
        <begin position="365"/>
        <end position="456"/>
    </location>
</feature>
<feature type="region of interest" description="Disordered" evidence="2">
    <location>
        <begin position="478"/>
        <end position="503"/>
    </location>
</feature>
<feature type="compositionally biased region" description="Pro residues" evidence="2">
    <location>
        <begin position="167"/>
        <end position="179"/>
    </location>
</feature>
<feature type="compositionally biased region" description="Low complexity" evidence="2">
    <location>
        <begin position="1079"/>
        <end position="1094"/>
    </location>
</feature>
<name>A0ABY7D762_9BASI</name>
<accession>A0ABY7D762</accession>
<organism evidence="6 7">
    <name type="scientific">Puccinia triticina</name>
    <dbReference type="NCBI Taxonomy" id="208348"/>
    <lineage>
        <taxon>Eukaryota</taxon>
        <taxon>Fungi</taxon>
        <taxon>Dikarya</taxon>
        <taxon>Basidiomycota</taxon>
        <taxon>Pucciniomycotina</taxon>
        <taxon>Pucciniomycetes</taxon>
        <taxon>Pucciniales</taxon>
        <taxon>Pucciniaceae</taxon>
        <taxon>Puccinia</taxon>
    </lineage>
</organism>
<keyword evidence="7" id="KW-1185">Reference proteome</keyword>
<dbReference type="Pfam" id="PF12763">
    <property type="entry name" value="EH"/>
    <property type="match status" value="3"/>
</dbReference>
<feature type="region of interest" description="Disordered" evidence="2">
    <location>
        <begin position="1039"/>
        <end position="1204"/>
    </location>
</feature>
<dbReference type="GeneID" id="77805066"/>
<feature type="region of interest" description="Disordered" evidence="2">
    <location>
        <begin position="535"/>
        <end position="560"/>
    </location>
</feature>
<evidence type="ECO:0000259" key="3">
    <source>
        <dbReference type="PROSITE" id="PS50030"/>
    </source>
</evidence>
<feature type="compositionally biased region" description="Acidic residues" evidence="2">
    <location>
        <begin position="886"/>
        <end position="898"/>
    </location>
</feature>
<feature type="domain" description="EH" evidence="4">
    <location>
        <begin position="199"/>
        <end position="289"/>
    </location>
</feature>
<feature type="compositionally biased region" description="Polar residues" evidence="2">
    <location>
        <begin position="537"/>
        <end position="548"/>
    </location>
</feature>
<dbReference type="InterPro" id="IPR009060">
    <property type="entry name" value="UBA-like_sf"/>
</dbReference>
<dbReference type="SMART" id="SM00054">
    <property type="entry name" value="EFh"/>
    <property type="match status" value="3"/>
</dbReference>
<sequence>MSLIARVSVTSPADFQFLLTIHHLPDRSLHQPKYLFKYLHNSSELIPTGPTDHQHNSTMASTALQLSSEERLAYPYLFSKADTDQIGVLVGEKAVAFFAHSNLPPTILGEIWQLADQDNAGFLTRQQFDIALRLIGKAQRGLPVNEQAISSPGPLCVLKGFSIPGLPNPSTPASRPPNSTPLGISEPVQDPLYTIGNEDKLKYSSMFIKAGPRDGLLDGDKARDIFIRSKLSFDKLGQIWTLADTQSRGALSVSDFCIAMHLIQLAMSGRLSTFPASLPSALLDSATAPVAGAALPISRQVTGQPPPIPGSLSNSSPLRQSSTGSMIRPQYTGRSASGAPSALPSGISSIISSPTALAWDISSTELAQSNIYFDSLDTNRLGYITGDRAVPFMMESKLPGEILARIWDLADIRGEGKLNREEFAVAMRLIQDTLAGGAESLTAKLAPGMVPPSLREPVGLPVIPETTTTQQDLLSLLDDPPNATPAPQTVEDAKSKLGAPPNQQPVVPVQLTGTRAMAPAATVASSSSFSQSGIAAQTTGQFGQSRSSRGFGDDDGAKLGNLVNQLSSTENALSTLRDERSRLETETGSTIEQIKILELKLSTARQAHQSELPLVEELRRKQVEQRLAISKLTGDVITAESELSSLKLEKEQIEGNILRDKEEVREMKKRMTQLEEETQRLKSNLETLKKDSRLQKGLIAIGKKQVLTVEGQKADISKEMDDLTQQIHSTALPPQGSRASSPGVPLQTVPSHKSTNPFERMMPAASLTPQVPAIHSPEPSSSRDLSQPSHGSATHLAVSTDPFLGGSDDTAPPGTTSSPNTLSFGDAFGLDDSKADDNQSWADNLGFHDALETTSPAPSTAATFAPVVAQHSPETKTEDADSTKDDSDESSDEDEIEDPIARHLSPAARPGKAPSFSSGKFPALEDVEASIEPKVGVPTSIPSRNEAQQDEMAEISSAKDGARSAPGPGGATPAPTDSVSPVKSSDPIDKTTEQTKQNKPSITFGEDLEVSDFVADFGLVGGPVSSSSTVGATLEDFDSAFENLPSPGLQGGPDKLARNGDQPKPGNDNPTGTTATTSMGFDDGFDDAFVVMDAQSSKKEQDSPLGFDESFSDFDKLLASGHAAPNPSSGDNQKGQKKQQEDPFGSPASSSPTEPPPLPTRPLNASSFTTTTDAMTPTPAAVPPKQVPEDAATKNEPAKPTDSDAVKQICAMGFDRKVVIQALERDDWDMDRALNHLLGT</sequence>
<evidence type="ECO:0000259" key="5">
    <source>
        <dbReference type="PROSITE" id="PS50222"/>
    </source>
</evidence>
<feature type="compositionally biased region" description="Low complexity" evidence="2">
    <location>
        <begin position="1161"/>
        <end position="1179"/>
    </location>
</feature>
<feature type="compositionally biased region" description="Basic and acidic residues" evidence="2">
    <location>
        <begin position="1187"/>
        <end position="1204"/>
    </location>
</feature>
<dbReference type="InterPro" id="IPR015940">
    <property type="entry name" value="UBA"/>
</dbReference>
<feature type="region of interest" description="Disordered" evidence="2">
    <location>
        <begin position="167"/>
        <end position="187"/>
    </location>
</feature>
<dbReference type="Gene3D" id="1.10.8.10">
    <property type="entry name" value="DNA helicase RuvA subunit, C-terminal domain"/>
    <property type="match status" value="1"/>
</dbReference>
<feature type="domain" description="EF-hand" evidence="5">
    <location>
        <begin position="398"/>
        <end position="433"/>
    </location>
</feature>
<dbReference type="SUPFAM" id="SSF47473">
    <property type="entry name" value="EF-hand"/>
    <property type="match status" value="3"/>
</dbReference>